<evidence type="ECO:0000256" key="4">
    <source>
        <dbReference type="ARBA" id="ARBA00022787"/>
    </source>
</evidence>
<evidence type="ECO:0000259" key="10">
    <source>
        <dbReference type="Pfam" id="PF04935"/>
    </source>
</evidence>
<dbReference type="AlphaFoldDB" id="A0A914KG07"/>
<dbReference type="Proteomes" id="UP000887563">
    <property type="component" value="Unplaced"/>
</dbReference>
<proteinExistence type="inferred from homology"/>
<protein>
    <submittedName>
        <fullName evidence="12">Ribosomal RNA-processing protein 14/surfeit locus protein 6 C-terminal domain-containing protein</fullName>
    </submittedName>
</protein>
<evidence type="ECO:0000256" key="3">
    <source>
        <dbReference type="ARBA" id="ARBA00022692"/>
    </source>
</evidence>
<organism evidence="11 12">
    <name type="scientific">Meloidogyne incognita</name>
    <name type="common">Southern root-knot nematode worm</name>
    <name type="synonym">Oxyuris incognita</name>
    <dbReference type="NCBI Taxonomy" id="6306"/>
    <lineage>
        <taxon>Eukaryota</taxon>
        <taxon>Metazoa</taxon>
        <taxon>Ecdysozoa</taxon>
        <taxon>Nematoda</taxon>
        <taxon>Chromadorea</taxon>
        <taxon>Rhabditida</taxon>
        <taxon>Tylenchina</taxon>
        <taxon>Tylenchomorpha</taxon>
        <taxon>Tylenchoidea</taxon>
        <taxon>Meloidogynidae</taxon>
        <taxon>Meloidogyninae</taxon>
        <taxon>Meloidogyne</taxon>
        <taxon>Meloidogyne incognita group</taxon>
    </lineage>
</organism>
<feature type="compositionally biased region" description="Basic and acidic residues" evidence="8">
    <location>
        <begin position="526"/>
        <end position="535"/>
    </location>
</feature>
<dbReference type="InterPro" id="IPR019392">
    <property type="entry name" value="Miga"/>
</dbReference>
<dbReference type="InterPro" id="IPR029190">
    <property type="entry name" value="Rrp14/SURF6_C"/>
</dbReference>
<accession>A0A914KG07</accession>
<evidence type="ECO:0000256" key="8">
    <source>
        <dbReference type="SAM" id="MobiDB-lite"/>
    </source>
</evidence>
<keyword evidence="4" id="KW-1000">Mitochondrion outer membrane</keyword>
<evidence type="ECO:0000313" key="12">
    <source>
        <dbReference type="WBParaSite" id="Minc3s00002g00158"/>
    </source>
</evidence>
<dbReference type="GO" id="GO:0008053">
    <property type="term" value="P:mitochondrial fusion"/>
    <property type="evidence" value="ECO:0007669"/>
    <property type="project" value="InterPro"/>
</dbReference>
<comment type="similarity">
    <text evidence="2">Belongs to the mitoguardin family.</text>
</comment>
<dbReference type="PANTHER" id="PTHR21508:SF5">
    <property type="entry name" value="MITOGUARDIN"/>
    <property type="match status" value="1"/>
</dbReference>
<comment type="subcellular location">
    <subcellularLocation>
        <location evidence="1">Mitochondrion outer membrane</location>
    </subcellularLocation>
</comment>
<keyword evidence="3 9" id="KW-0812">Transmembrane</keyword>
<evidence type="ECO:0000256" key="2">
    <source>
        <dbReference type="ARBA" id="ARBA00008969"/>
    </source>
</evidence>
<sequence length="565" mass="65461">MGNRLTTTDRSLNYWLFNYRIWLIGIGAGIGIGFYYIWRRDVSRSVSNKRRTLPVKKAACDEFVNLCEIPNDKESTSAEFASLALYNHGLKATENGDLKYRKSRDIARSVWNNRRAYPIEKTGTLSVLSDDSFITACDEFVNLCEMPSSDRESISTDFASLALYNAGLRATQNGDVKYRKSRAELCGCDSEQDFAAKLFGIRLAFRRLMDDPQTMQRLVQYGRIIMADLLRHDKRDPSEFYTAYDRMIAFITNENNMDTIRSELKSRKVESTNLWDTLFDLIILDAFEDLQRPPSAIAALVKNSFISKSMKESTLNNLIWSIIKVKRQRLQVKDGFISHFYDISQILTSSLAMGLFGGSDREFTELCIYLKEQIFGFILEIFNPNKVHFTKVEDLAVDIKKLLFDRMELLQKLMENLLTSAEFAFTKTKLSVQDQKSSYPKRNLFKGRDYGRLLKKVESREEMLTQLRNKDASKAEDVATKIAWEKAFQMATGLKVKDNPQLLMKSLKRKATEKVKRKNKWISRKQALDEKMERKRQIKQNNLMNRAAASKRKKIPRKKRQVVKD</sequence>
<dbReference type="PANTHER" id="PTHR21508">
    <property type="entry name" value="MITOGUARDIN"/>
    <property type="match status" value="1"/>
</dbReference>
<feature type="compositionally biased region" description="Basic residues" evidence="8">
    <location>
        <begin position="549"/>
        <end position="565"/>
    </location>
</feature>
<evidence type="ECO:0000313" key="11">
    <source>
        <dbReference type="Proteomes" id="UP000887563"/>
    </source>
</evidence>
<dbReference type="Pfam" id="PF04935">
    <property type="entry name" value="SURF6"/>
    <property type="match status" value="1"/>
</dbReference>
<feature type="region of interest" description="Disordered" evidence="8">
    <location>
        <begin position="526"/>
        <end position="565"/>
    </location>
</feature>
<keyword evidence="5 9" id="KW-1133">Transmembrane helix</keyword>
<dbReference type="WBParaSite" id="Minc3s00002g00158">
    <property type="protein sequence ID" value="Minc3s00002g00158"/>
    <property type="gene ID" value="Minc3s00002g00158"/>
</dbReference>
<evidence type="ECO:0000256" key="1">
    <source>
        <dbReference type="ARBA" id="ARBA00004294"/>
    </source>
</evidence>
<dbReference type="Pfam" id="PF10265">
    <property type="entry name" value="Miga"/>
    <property type="match status" value="1"/>
</dbReference>
<evidence type="ECO:0000256" key="5">
    <source>
        <dbReference type="ARBA" id="ARBA00022989"/>
    </source>
</evidence>
<name>A0A914KG07_MELIC</name>
<dbReference type="GO" id="GO:0005741">
    <property type="term" value="C:mitochondrial outer membrane"/>
    <property type="evidence" value="ECO:0007669"/>
    <property type="project" value="UniProtKB-SubCell"/>
</dbReference>
<feature type="transmembrane region" description="Helical" evidence="9">
    <location>
        <begin position="21"/>
        <end position="38"/>
    </location>
</feature>
<keyword evidence="6" id="KW-0496">Mitochondrion</keyword>
<keyword evidence="11" id="KW-1185">Reference proteome</keyword>
<feature type="domain" description="Ribosomal RNA-processing protein 14/surfeit locus protein 6 C-terminal" evidence="10">
    <location>
        <begin position="422"/>
        <end position="554"/>
    </location>
</feature>
<evidence type="ECO:0000256" key="6">
    <source>
        <dbReference type="ARBA" id="ARBA00023128"/>
    </source>
</evidence>
<evidence type="ECO:0000256" key="9">
    <source>
        <dbReference type="SAM" id="Phobius"/>
    </source>
</evidence>
<reference evidence="12" key="1">
    <citation type="submission" date="2022-11" db="UniProtKB">
        <authorList>
            <consortium name="WormBaseParasite"/>
        </authorList>
    </citation>
    <scope>IDENTIFICATION</scope>
</reference>
<keyword evidence="7 9" id="KW-0472">Membrane</keyword>
<evidence type="ECO:0000256" key="7">
    <source>
        <dbReference type="ARBA" id="ARBA00023136"/>
    </source>
</evidence>